<proteinExistence type="predicted"/>
<accession>A0AA42RYD9</accession>
<reference evidence="1" key="1">
    <citation type="submission" date="2022-09" db="EMBL/GenBank/DDBJ databases">
        <title>Intensive care unit water sources are persistently colonized with multi-drug resistant bacteria and are the site of extensive horizontal gene transfer of antibiotic resistance genes.</title>
        <authorList>
            <person name="Diorio-Toth L."/>
        </authorList>
    </citation>
    <scope>NUCLEOTIDE SEQUENCE</scope>
    <source>
        <strain evidence="1">GD03782</strain>
    </source>
</reference>
<dbReference type="EMBL" id="JAOCGG010000016">
    <property type="protein sequence ID" value="MDH1630680.1"/>
    <property type="molecule type" value="Genomic_DNA"/>
</dbReference>
<organism evidence="1 2">
    <name type="scientific">Pseudomonas mosselii</name>
    <dbReference type="NCBI Taxonomy" id="78327"/>
    <lineage>
        <taxon>Bacteria</taxon>
        <taxon>Pseudomonadati</taxon>
        <taxon>Pseudomonadota</taxon>
        <taxon>Gammaproteobacteria</taxon>
        <taxon>Pseudomonadales</taxon>
        <taxon>Pseudomonadaceae</taxon>
        <taxon>Pseudomonas</taxon>
    </lineage>
</organism>
<gene>
    <name evidence="1" type="ORF">N5I14_10530</name>
</gene>
<protein>
    <submittedName>
        <fullName evidence="1">Uncharacterized protein</fullName>
    </submittedName>
</protein>
<evidence type="ECO:0000313" key="1">
    <source>
        <dbReference type="EMBL" id="MDH1630680.1"/>
    </source>
</evidence>
<sequence>MKSIIPAEKNPFYIVTPPYTKVSAGVTTLHLLCHYLNLAGESAYIVQYPAAQVPIRSLPGYVTLQGQSEFPGGMIVPPLTQDIVDHYHSRKLTPIVVYPEVFDNPLKASFFGRFILNYPGKLNTKYKEPENFGVAYAKTLAEFCATEYPDHPRIDDILFVPTVDLAFWRLPDTELTREGSCFYAGKLKGIHGETPENVPTGAIEILRSDKMTTAEVRDLFWRSEIFYCYEDTALAIEAILCGCPTVFVRNKYFAGPPLAAHETGQFGWCMLDEDGGIERARATVGKLSEHISSYLNSIPSQIAVLGQNWRAQANARPYAGTIDLPLKPRIMLFDQPLPSASSMNDHDEFNTQVTVSGVAGRARKLTEFPRILLIDTLNSHGIRGVVRRIARGLKNHGLTGFVRILLRKSPKGGDHAL</sequence>
<dbReference type="AlphaFoldDB" id="A0AA42RYD9"/>
<evidence type="ECO:0000313" key="2">
    <source>
        <dbReference type="Proteomes" id="UP001160882"/>
    </source>
</evidence>
<name>A0AA42RYD9_9PSED</name>
<comment type="caution">
    <text evidence="1">The sequence shown here is derived from an EMBL/GenBank/DDBJ whole genome shotgun (WGS) entry which is preliminary data.</text>
</comment>
<dbReference type="RefSeq" id="WP_280081775.1">
    <property type="nucleotide sequence ID" value="NZ_JAOCGG010000016.1"/>
</dbReference>
<dbReference type="Proteomes" id="UP001160882">
    <property type="component" value="Unassembled WGS sequence"/>
</dbReference>